<evidence type="ECO:0000256" key="1">
    <source>
        <dbReference type="SAM" id="MobiDB-lite"/>
    </source>
</evidence>
<keyword evidence="3" id="KW-1185">Reference proteome</keyword>
<name>A0A2I0KGD7_PUNGR</name>
<organism evidence="2 3">
    <name type="scientific">Punica granatum</name>
    <name type="common">Pomegranate</name>
    <dbReference type="NCBI Taxonomy" id="22663"/>
    <lineage>
        <taxon>Eukaryota</taxon>
        <taxon>Viridiplantae</taxon>
        <taxon>Streptophyta</taxon>
        <taxon>Embryophyta</taxon>
        <taxon>Tracheophyta</taxon>
        <taxon>Spermatophyta</taxon>
        <taxon>Magnoliopsida</taxon>
        <taxon>eudicotyledons</taxon>
        <taxon>Gunneridae</taxon>
        <taxon>Pentapetalae</taxon>
        <taxon>rosids</taxon>
        <taxon>malvids</taxon>
        <taxon>Myrtales</taxon>
        <taxon>Lythraceae</taxon>
        <taxon>Punica</taxon>
    </lineage>
</organism>
<comment type="caution">
    <text evidence="2">The sequence shown here is derived from an EMBL/GenBank/DDBJ whole genome shotgun (WGS) entry which is preliminary data.</text>
</comment>
<feature type="compositionally biased region" description="Polar residues" evidence="1">
    <location>
        <begin position="64"/>
        <end position="75"/>
    </location>
</feature>
<evidence type="ECO:0000313" key="2">
    <source>
        <dbReference type="EMBL" id="PKI67567.1"/>
    </source>
</evidence>
<dbReference type="AlphaFoldDB" id="A0A2I0KGD7"/>
<proteinExistence type="predicted"/>
<gene>
    <name evidence="2" type="ORF">CRG98_012151</name>
</gene>
<feature type="compositionally biased region" description="Basic and acidic residues" evidence="1">
    <location>
        <begin position="42"/>
        <end position="54"/>
    </location>
</feature>
<evidence type="ECO:0000313" key="3">
    <source>
        <dbReference type="Proteomes" id="UP000233551"/>
    </source>
</evidence>
<reference evidence="2 3" key="1">
    <citation type="submission" date="2017-11" db="EMBL/GenBank/DDBJ databases">
        <title>De-novo sequencing of pomegranate (Punica granatum L.) genome.</title>
        <authorList>
            <person name="Akparov Z."/>
            <person name="Amiraslanov A."/>
            <person name="Hajiyeva S."/>
            <person name="Abbasov M."/>
            <person name="Kaur K."/>
            <person name="Hamwieh A."/>
            <person name="Solovyev V."/>
            <person name="Salamov A."/>
            <person name="Braich B."/>
            <person name="Kosarev P."/>
            <person name="Mahmoud A."/>
            <person name="Hajiyev E."/>
            <person name="Babayeva S."/>
            <person name="Izzatullayeva V."/>
            <person name="Mammadov A."/>
            <person name="Mammadov A."/>
            <person name="Sharifova S."/>
            <person name="Ojaghi J."/>
            <person name="Eynullazada K."/>
            <person name="Bayramov B."/>
            <person name="Abdulazimova A."/>
            <person name="Shahmuradov I."/>
        </authorList>
    </citation>
    <scope>NUCLEOTIDE SEQUENCE [LARGE SCALE GENOMIC DNA]</scope>
    <source>
        <strain evidence="3">cv. AG2017</strain>
        <tissue evidence="2">Leaf</tissue>
    </source>
</reference>
<feature type="region of interest" description="Disordered" evidence="1">
    <location>
        <begin position="1"/>
        <end position="100"/>
    </location>
</feature>
<dbReference type="EMBL" id="PGOL01000597">
    <property type="protein sequence ID" value="PKI67567.1"/>
    <property type="molecule type" value="Genomic_DNA"/>
</dbReference>
<accession>A0A2I0KGD7</accession>
<protein>
    <submittedName>
        <fullName evidence="2">Uncharacterized protein</fullName>
    </submittedName>
</protein>
<dbReference type="Proteomes" id="UP000233551">
    <property type="component" value="Unassembled WGS sequence"/>
</dbReference>
<sequence length="100" mass="11128">MKKKRDSTSHPRLGARPHPEDSQLDFSPRPTARPRGTPSSTFRRDPQLAHDRPGPEAQRGPVQIPTTQQPRSLRPNSLPVRQRPSPVIQLGPAATRLPAH</sequence>